<evidence type="ECO:0000313" key="2">
    <source>
        <dbReference type="Proteomes" id="UP001177260"/>
    </source>
</evidence>
<keyword evidence="2" id="KW-1185">Reference proteome</keyword>
<dbReference type="EMBL" id="JAOPJF010000011">
    <property type="protein sequence ID" value="KAK1147689.1"/>
    <property type="molecule type" value="Genomic_DNA"/>
</dbReference>
<protein>
    <submittedName>
        <fullName evidence="1">Uncharacterized protein</fullName>
    </submittedName>
</protein>
<name>A0ACC3BBH4_9EURO</name>
<proteinExistence type="predicted"/>
<accession>A0ACC3BBH4</accession>
<gene>
    <name evidence="1" type="ORF">N8T08_001034</name>
</gene>
<evidence type="ECO:0000313" key="1">
    <source>
        <dbReference type="EMBL" id="KAK1147689.1"/>
    </source>
</evidence>
<organism evidence="1 2">
    <name type="scientific">Aspergillus melleus</name>
    <dbReference type="NCBI Taxonomy" id="138277"/>
    <lineage>
        <taxon>Eukaryota</taxon>
        <taxon>Fungi</taxon>
        <taxon>Dikarya</taxon>
        <taxon>Ascomycota</taxon>
        <taxon>Pezizomycotina</taxon>
        <taxon>Eurotiomycetes</taxon>
        <taxon>Eurotiomycetidae</taxon>
        <taxon>Eurotiales</taxon>
        <taxon>Aspergillaceae</taxon>
        <taxon>Aspergillus</taxon>
        <taxon>Aspergillus subgen. Circumdati</taxon>
    </lineage>
</organism>
<dbReference type="Proteomes" id="UP001177260">
    <property type="component" value="Unassembled WGS sequence"/>
</dbReference>
<comment type="caution">
    <text evidence="1">The sequence shown here is derived from an EMBL/GenBank/DDBJ whole genome shotgun (WGS) entry which is preliminary data.</text>
</comment>
<reference evidence="1 2" key="1">
    <citation type="journal article" date="2023" name="ACS Omega">
        <title>Identification of the Neoaspergillic Acid Biosynthesis Gene Cluster by Establishing an In Vitro CRISPR-Ribonucleoprotein Genetic System in Aspergillus melleus.</title>
        <authorList>
            <person name="Yuan B."/>
            <person name="Grau M.F."/>
            <person name="Murata R.M."/>
            <person name="Torok T."/>
            <person name="Venkateswaran K."/>
            <person name="Stajich J.E."/>
            <person name="Wang C.C.C."/>
        </authorList>
    </citation>
    <scope>NUCLEOTIDE SEQUENCE [LARGE SCALE GENOMIC DNA]</scope>
    <source>
        <strain evidence="1 2">IMV 1140</strain>
    </source>
</reference>
<sequence>MQSSSTSPSNWDFTPVINLLRSPTYGDGYQTGLSRHHESRRSPSTSGSSTPKNIVKYPSFQTNDVASQPDSSPKLGDFSTIWNALGPNTTPVQTEAGTYGEPPAPKVAAEQQYQRSPRIEILKRPAQTRDVGSFSDELPRTPPRPIPGSGTAKSGKSSARSSKSKQPSQNTNSFESSSPGSSAEADSDVSIFDPNFSGGKGVLSLAPPQVGAPSIIKKPCETPPSSYDERDEDLTPRGIKNVPICGSIRVQPLAYKSSPERRVGLLTKLLHNFPEYAETVAQLGRSANPSRTAQASRPIHVFIDMSNIMVGFHDSVKVSRNIPVTTRIRRVPLSFQNFSLILERGRPASKRVLVGSDRFAAIDEGEKLGYEANILDRVQKVKQPTRRQLRFRKNPLRAPDGSGSETNDVPLGRWVEQAVDEILHLKILESLLDTDEPATIVLATGDAAEAEYSGGFMRMVERALQRGWNVELGFYGSAIEGAIPQGWIDSSTLREVPDHQEIFLSPKTLTSQIIEINQRVDTEDALTFHTPSPSTPSSTPPTADDINKAAVLYHLHDLCDESDTLNLTTSPQSVVLPNLPQARAYRGVATLTSPRTQRRGGQDPGSVGGAVAGSSVEGSLTSTTSCYYLLVRLEEQETDVLVFVNVPREEFEAVGDTRGLNTTKPKGGDDTRPNKKPVRHLGQRGVLQSKFRDTVHTSDSEDREDTQWRSKSKFSRTTEGQTQRMGRHQRTGTVSSGIFDIFSDADGASDRDDDASRSSSGVNKANKEGALDLARVNSLLRRPSQQSRHRTSRKSELYNYDKENDPVEVELAEEDSNTPSTISRNPSDASTRRSPVRNARQTPARNGNNWLFSQYRQPERRSEDDDNEDNDSDSLDEFIVSDNEEPSYHETSDNETAEERVQEVPSYKPKRKLMRGRRPNPEAELLKALQHTDDLRLEPSLPAAITLPPSPERKSEWKLERQPQREGEELEELSQNDVNFSEKMHHLSLEDNDPSAQLQQELFGFVEGSGAFSSTPEPEVIPLETPPRTTTKNPLRSPSKGKKFTPPTPYRESVDALWDPEIANDWFDKHSPHKKVDRLLQEFEESDNEIDPDSMLRRRGAIKVVPKTPSKTALKKAETEQKKAALARRRSFDNKKADVAEEFFKTLDDVVTGGKIQQMAAETGGVRITWNKTLQTTAGRASWRRERSMSPPREGQSVASQKQFAGIELAARVIDNEDRLINTLAHEYCHLANYMISNVTNNPHGTSFKLWGQKCKEALKDHPVYGGRVEVTTKHSYKIDYKYVWCCVDCGQSYGRHSKSIDPAKSTCGKCKGLLQQIKPKPRNVSPKKQPAPQSGMGFPRAPVDNVTMVLQEVNVLH</sequence>